<dbReference type="PANTHER" id="PTHR44090:SF1">
    <property type="entry name" value="SUPERKILLER COMPLEX PROTEIN 8"/>
    <property type="match status" value="1"/>
</dbReference>
<accession>A0AAD7TZB7</accession>
<dbReference type="EMBL" id="JAPEVG010000069">
    <property type="protein sequence ID" value="KAJ8488006.1"/>
    <property type="molecule type" value="Genomic_DNA"/>
</dbReference>
<dbReference type="GO" id="GO:0005634">
    <property type="term" value="C:nucleus"/>
    <property type="evidence" value="ECO:0007669"/>
    <property type="project" value="TreeGrafter"/>
</dbReference>
<dbReference type="SUPFAM" id="SSF48371">
    <property type="entry name" value="ARM repeat"/>
    <property type="match status" value="1"/>
</dbReference>
<evidence type="ECO:0000256" key="1">
    <source>
        <dbReference type="ARBA" id="ARBA00022574"/>
    </source>
</evidence>
<dbReference type="Proteomes" id="UP001215151">
    <property type="component" value="Unassembled WGS sequence"/>
</dbReference>
<dbReference type="InterPro" id="IPR016024">
    <property type="entry name" value="ARM-type_fold"/>
</dbReference>
<dbReference type="InterPro" id="IPR019775">
    <property type="entry name" value="WD40_repeat_CS"/>
</dbReference>
<dbReference type="SMART" id="SM00320">
    <property type="entry name" value="WD40"/>
    <property type="match status" value="7"/>
</dbReference>
<dbReference type="InterPro" id="IPR015943">
    <property type="entry name" value="WD40/YVTN_repeat-like_dom_sf"/>
</dbReference>
<dbReference type="InterPro" id="IPR051510">
    <property type="entry name" value="SKI8"/>
</dbReference>
<evidence type="ECO:0000313" key="4">
    <source>
        <dbReference type="EMBL" id="KAJ8488006.1"/>
    </source>
</evidence>
<dbReference type="Gene3D" id="2.130.10.10">
    <property type="entry name" value="YVTN repeat-like/Quinoprotein amine dehydrogenase"/>
    <property type="match status" value="2"/>
</dbReference>
<dbReference type="Pfam" id="PF00400">
    <property type="entry name" value="WD40"/>
    <property type="match status" value="3"/>
</dbReference>
<dbReference type="PROSITE" id="PS00678">
    <property type="entry name" value="WD_REPEATS_1"/>
    <property type="match status" value="1"/>
</dbReference>
<keyword evidence="1 3" id="KW-0853">WD repeat</keyword>
<feature type="repeat" description="WD" evidence="3">
    <location>
        <begin position="227"/>
        <end position="261"/>
    </location>
</feature>
<keyword evidence="5" id="KW-1185">Reference proteome</keyword>
<sequence length="843" mass="91131">MSLAFLHAHDGAEPHSDAVWAVSWTAADTVLSVSADGSIKQWDSISGQVSRARPPHTLGLVSLSVDPTGKFALYNTLEGLTCLWDLEDGEVKGSFESYARSGGESTEPCTSSLIRDPSTPAFRLTDRHSIQLPIERCSAATAYTAAWSVSLNPRGGTYASTGGSGNVTIHSAEPGSFGERRATLTSGRSKFGMFCKHSPDGARVAMSSEAGQIYIFDLASNSLQTTYSSHAMAVRSLAWSEDSNLLLSASEDKRLILHDVRVSPSGKPGSGAVATLSGHSSWVLSTDISLDGRLAVSGSADKTMKVWDIGARAAVSTVQDNGEVWSVSWRPKPPAHGTAGAFVSGGEEGVVKWWRSAELQDTGIALTSLITTAVHDEEPKHDLLSILSAIKESQCASELEPLTVIPIVTGSAKDGVDDILDLMTKECSAKEVVMAVEEAVETLERRLQSGEEDEDEEQSGRARPAVQITRLIKAYTNTIPRLPQWKKSPKDAVETRLVELGSLITHLSGRTTAQESAAFPNHFNAGLARGAFQSHFRRLVVPSLGSSTSKDSEDVLAVAWSALRSLGITTSAYERRPSLAAFVLLAHDAAYTFSTSTLTDFFPIVLSSIQTNVALDEVLSVLINTFAPLRSATAPLQLDTDLIIPLAHLLPHLASNHSEPDIRHYTFRILSLVLGLAPPPVRFGLLKDLLADEDMPPQMRIAAIGLLKEAVLEALSGQGQNIFASRHLLATFGPLVLRPVPFGSFDTVTLDEFLDSPEPLRLVECLGFYYVLLQRDQNNRTGVRDTDALRNVQKELLIPLKTRVNSWAPELDNHENALQFGILEMWVTRVDDAIVDMQRNASA</sequence>
<dbReference type="InterPro" id="IPR013877">
    <property type="entry name" value="YAP-bd/ALF4/Glomulin"/>
</dbReference>
<dbReference type="CDD" id="cd00200">
    <property type="entry name" value="WD40"/>
    <property type="match status" value="1"/>
</dbReference>
<evidence type="ECO:0000256" key="2">
    <source>
        <dbReference type="ARBA" id="ARBA00022737"/>
    </source>
</evidence>
<name>A0AAD7TZB7_9APHY</name>
<dbReference type="PANTHER" id="PTHR44090">
    <property type="entry name" value="WD REPEAT-CONTAINING PROTEIN 61"/>
    <property type="match status" value="1"/>
</dbReference>
<keyword evidence="2" id="KW-0677">Repeat</keyword>
<evidence type="ECO:0000256" key="3">
    <source>
        <dbReference type="PROSITE-ProRule" id="PRU00221"/>
    </source>
</evidence>
<dbReference type="GO" id="GO:0032991">
    <property type="term" value="C:protein-containing complex"/>
    <property type="evidence" value="ECO:0007669"/>
    <property type="project" value="UniProtKB-ARBA"/>
</dbReference>
<dbReference type="PROSITE" id="PS50294">
    <property type="entry name" value="WD_REPEATS_REGION"/>
    <property type="match status" value="2"/>
</dbReference>
<dbReference type="PROSITE" id="PS50082">
    <property type="entry name" value="WD_REPEATS_2"/>
    <property type="match status" value="3"/>
</dbReference>
<comment type="caution">
    <text evidence="4">The sequence shown here is derived from an EMBL/GenBank/DDBJ whole genome shotgun (WGS) entry which is preliminary data.</text>
</comment>
<feature type="repeat" description="WD" evidence="3">
    <location>
        <begin position="12"/>
        <end position="52"/>
    </location>
</feature>
<evidence type="ECO:0000313" key="5">
    <source>
        <dbReference type="Proteomes" id="UP001215151"/>
    </source>
</evidence>
<dbReference type="SUPFAM" id="SSF50978">
    <property type="entry name" value="WD40 repeat-like"/>
    <property type="match status" value="1"/>
</dbReference>
<dbReference type="InterPro" id="IPR036322">
    <property type="entry name" value="WD40_repeat_dom_sf"/>
</dbReference>
<dbReference type="Pfam" id="PF08568">
    <property type="entry name" value="Kinetochor_Ybp2"/>
    <property type="match status" value="1"/>
</dbReference>
<proteinExistence type="predicted"/>
<protein>
    <submittedName>
        <fullName evidence="4">Uncharacterized protein</fullName>
    </submittedName>
</protein>
<gene>
    <name evidence="4" type="ORF">ONZ51_g3824</name>
</gene>
<feature type="repeat" description="WD" evidence="3">
    <location>
        <begin position="276"/>
        <end position="317"/>
    </location>
</feature>
<reference evidence="4" key="1">
    <citation type="submission" date="2022-11" db="EMBL/GenBank/DDBJ databases">
        <title>Genome Sequence of Cubamyces cubensis.</title>
        <authorList>
            <person name="Buettner E."/>
        </authorList>
    </citation>
    <scope>NUCLEOTIDE SEQUENCE</scope>
    <source>
        <strain evidence="4">MPL-01</strain>
    </source>
</reference>
<organism evidence="4 5">
    <name type="scientific">Trametes cubensis</name>
    <dbReference type="NCBI Taxonomy" id="1111947"/>
    <lineage>
        <taxon>Eukaryota</taxon>
        <taxon>Fungi</taxon>
        <taxon>Dikarya</taxon>
        <taxon>Basidiomycota</taxon>
        <taxon>Agaricomycotina</taxon>
        <taxon>Agaricomycetes</taxon>
        <taxon>Polyporales</taxon>
        <taxon>Polyporaceae</taxon>
        <taxon>Trametes</taxon>
    </lineage>
</organism>
<dbReference type="InterPro" id="IPR001680">
    <property type="entry name" value="WD40_rpt"/>
</dbReference>
<dbReference type="AlphaFoldDB" id="A0AAD7TZB7"/>